<dbReference type="Proteomes" id="UP000509303">
    <property type="component" value="Chromosome"/>
</dbReference>
<evidence type="ECO:0000256" key="1">
    <source>
        <dbReference type="SAM" id="MobiDB-lite"/>
    </source>
</evidence>
<organism evidence="2 3">
    <name type="scientific">Streptomyces buecherae</name>
    <dbReference type="NCBI Taxonomy" id="2763006"/>
    <lineage>
        <taxon>Bacteria</taxon>
        <taxon>Bacillati</taxon>
        <taxon>Actinomycetota</taxon>
        <taxon>Actinomycetes</taxon>
        <taxon>Kitasatosporales</taxon>
        <taxon>Streptomycetaceae</taxon>
        <taxon>Streptomyces</taxon>
    </lineage>
</organism>
<proteinExistence type="predicted"/>
<evidence type="ECO:0000313" key="2">
    <source>
        <dbReference type="EMBL" id="QKW48882.1"/>
    </source>
</evidence>
<protein>
    <submittedName>
        <fullName evidence="2">DUF3987 domain-containing protein</fullName>
    </submittedName>
</protein>
<dbReference type="EMBL" id="CP054929">
    <property type="protein sequence ID" value="QKW48882.1"/>
    <property type="molecule type" value="Genomic_DNA"/>
</dbReference>
<name>A0A7H8N369_9ACTN</name>
<keyword evidence="3" id="KW-1185">Reference proteome</keyword>
<dbReference type="RefSeq" id="WP_176160614.1">
    <property type="nucleotide sequence ID" value="NZ_CP054929.1"/>
</dbReference>
<gene>
    <name evidence="2" type="ORF">HUT08_04240</name>
</gene>
<dbReference type="Pfam" id="PF13148">
    <property type="entry name" value="DUF3987"/>
    <property type="match status" value="1"/>
</dbReference>
<evidence type="ECO:0000313" key="3">
    <source>
        <dbReference type="Proteomes" id="UP000509303"/>
    </source>
</evidence>
<feature type="region of interest" description="Disordered" evidence="1">
    <location>
        <begin position="401"/>
        <end position="460"/>
    </location>
</feature>
<feature type="compositionally biased region" description="Low complexity" evidence="1">
    <location>
        <begin position="440"/>
        <end position="460"/>
    </location>
</feature>
<dbReference type="AlphaFoldDB" id="A0A7H8N369"/>
<reference evidence="2 3" key="1">
    <citation type="submission" date="2020-06" db="EMBL/GenBank/DDBJ databases">
        <title>Genome mining for natural products.</title>
        <authorList>
            <person name="Zhang B."/>
            <person name="Shi J."/>
            <person name="Ge H."/>
        </authorList>
    </citation>
    <scope>NUCLEOTIDE SEQUENCE [LARGE SCALE GENOMIC DNA]</scope>
    <source>
        <strain evidence="2 3">NA00687</strain>
    </source>
</reference>
<accession>A0A7H8N369</accession>
<dbReference type="InterPro" id="IPR025048">
    <property type="entry name" value="DUF3987"/>
</dbReference>
<sequence length="460" mass="50743">MPSAFEQMKYGPIGETVAANIDQTEADPVGLYAVVLALYSSAFGGKVYLENGRPVAVWTVLVGPSAAGRKGTAYRAGRALVSPAIGSFLDARTKRGISSGPSLVNTLYSIELESANTEGGVDGRAMIFEHEWRGILKRSRRCPTFTEQMCVAWDGEPLSNLTKGKNGQRDEQVVYEPKMGFHAHITPGSWHQYVRLEDALGGMYNRMLPVLVHKSKSLPYNHRPRWQHDPRLKDAYRWASEKRRVITFSADAGRRYDQIRATIDDKLEGLPEHLSCYFERAAEQVHRVAAVLTLSEKKTKINKKALEAAWAFVAFSMTSVERLVTEASQGTKVKSLREAIREVLERNGGEASSTLMLRSLQARTNAAGLREEVDQMDDVEYFKGKSAAPGPKPIMYRLIPDGAKAGKPQSTEARSQRAPLKLVEREPGSVPRKRPTPKTAAPVEPAPEMAPAANPFAALL</sequence>